<dbReference type="InParanoid" id="A0A1D2VPN2"/>
<feature type="compositionally biased region" description="Basic and acidic residues" evidence="1">
    <location>
        <begin position="387"/>
        <end position="396"/>
    </location>
</feature>
<organism evidence="2 3">
    <name type="scientific">Ascoidea rubescens DSM 1968</name>
    <dbReference type="NCBI Taxonomy" id="1344418"/>
    <lineage>
        <taxon>Eukaryota</taxon>
        <taxon>Fungi</taxon>
        <taxon>Dikarya</taxon>
        <taxon>Ascomycota</taxon>
        <taxon>Saccharomycotina</taxon>
        <taxon>Saccharomycetes</taxon>
        <taxon>Ascoideaceae</taxon>
        <taxon>Ascoidea</taxon>
    </lineage>
</organism>
<dbReference type="EMBL" id="KV454475">
    <property type="protein sequence ID" value="ODV63571.1"/>
    <property type="molecule type" value="Genomic_DNA"/>
</dbReference>
<feature type="compositionally biased region" description="Low complexity" evidence="1">
    <location>
        <begin position="40"/>
        <end position="64"/>
    </location>
</feature>
<keyword evidence="3" id="KW-1185">Reference proteome</keyword>
<reference evidence="3" key="1">
    <citation type="submission" date="2016-05" db="EMBL/GenBank/DDBJ databases">
        <title>Comparative genomics of biotechnologically important yeasts.</title>
        <authorList>
            <consortium name="DOE Joint Genome Institute"/>
            <person name="Riley R."/>
            <person name="Haridas S."/>
            <person name="Wolfe K.H."/>
            <person name="Lopes M.R."/>
            <person name="Hittinger C.T."/>
            <person name="Goker M."/>
            <person name="Salamov A."/>
            <person name="Wisecaver J."/>
            <person name="Long T.M."/>
            <person name="Aerts A.L."/>
            <person name="Barry K."/>
            <person name="Choi C."/>
            <person name="Clum A."/>
            <person name="Coughlan A.Y."/>
            <person name="Deshpande S."/>
            <person name="Douglass A.P."/>
            <person name="Hanson S.J."/>
            <person name="Klenk H.-P."/>
            <person name="Labutti K."/>
            <person name="Lapidus A."/>
            <person name="Lindquist E."/>
            <person name="Lipzen A."/>
            <person name="Meier-Kolthoff J.P."/>
            <person name="Ohm R.A."/>
            <person name="Otillar R.P."/>
            <person name="Pangilinan J."/>
            <person name="Peng Y."/>
            <person name="Rokas A."/>
            <person name="Rosa C.A."/>
            <person name="Scheuner C."/>
            <person name="Sibirny A.A."/>
            <person name="Slot J.C."/>
            <person name="Stielow J.B."/>
            <person name="Sun H."/>
            <person name="Kurtzman C.P."/>
            <person name="Blackwell M."/>
            <person name="Grigoriev I.V."/>
            <person name="Jeffries T.W."/>
        </authorList>
    </citation>
    <scope>NUCLEOTIDE SEQUENCE [LARGE SCALE GENOMIC DNA]</scope>
    <source>
        <strain evidence="3">DSM 1968</strain>
    </source>
</reference>
<feature type="region of interest" description="Disordered" evidence="1">
    <location>
        <begin position="433"/>
        <end position="470"/>
    </location>
</feature>
<feature type="region of interest" description="Disordered" evidence="1">
    <location>
        <begin position="40"/>
        <end position="94"/>
    </location>
</feature>
<protein>
    <submittedName>
        <fullName evidence="2">Uncharacterized protein</fullName>
    </submittedName>
</protein>
<feature type="region of interest" description="Disordered" evidence="1">
    <location>
        <begin position="194"/>
        <end position="214"/>
    </location>
</feature>
<dbReference type="Proteomes" id="UP000095038">
    <property type="component" value="Unassembled WGS sequence"/>
</dbReference>
<feature type="compositionally biased region" description="Polar residues" evidence="1">
    <location>
        <begin position="366"/>
        <end position="376"/>
    </location>
</feature>
<evidence type="ECO:0000256" key="1">
    <source>
        <dbReference type="SAM" id="MobiDB-lite"/>
    </source>
</evidence>
<gene>
    <name evidence="2" type="ORF">ASCRUDRAFT_89055</name>
</gene>
<name>A0A1D2VPN2_9ASCO</name>
<proteinExistence type="predicted"/>
<feature type="region of interest" description="Disordered" evidence="1">
    <location>
        <begin position="362"/>
        <end position="396"/>
    </location>
</feature>
<sequence length="811" mass="91946">MSSNLKNDIISLSSLNNLNNLLKNSSSLNNLNQFQSQFHNQNQNQIQIQSSNPNSISNSNSTSHSRSHSRSRSYSHSHSRSYSHSRSQSISISNHSMKRDLSIVSKKSLLSQYSERPLSANFLNNDDLNSQNIIDDELLYKSLTNKSLNSKLNLINDTSNISLNESLLFSKSSKSIMSPSDNIKLNQLIDRNSNFLPKSNKSNPQNLSNLSNSSNLTDTDHEIDYIHNILISKSNKKPFSTSASNPHSISISNNKLAFSSISKSNSNSNSISNSNLIINTNANKKIQQSSTSSFIVQLIDKSFKDINPSIDLTTSNHNISIPNSNETNLYDILEESSLKNYISKSDRNDILLAYNNSLENLPLSKKNPSVSPSAQLRSFHLSKKTKEKSQRSRRFAQDHSESIRLFNLYDKFSNQPAKSLKLKSSLKLLQKKSSKSSLSEKKSKKLKNSDKKSDLSNENDNSSTEVLENQRDQKSFVELVPSKISTSRSDGNVVRFLENDFSDITDEVAKENVCKNIAYHDQQHNHNDVVDTKASHSSNPHRIRRSLPENDEIQNIKKKSNFVRFLIKEDEGDELKTSSSKKTYIFNSIHENKSNDSFGNKSSQSQSLINSFPVQRRVSSRKISKKIKHKPSILSIFSNRSNETSNVTFKNLNNDFEYYDSTRNRMSSRVYRKSGALLIDKNRREIMEKQEFDKDNKAKKVVRRKKSIFDRNETNLKTTVKSSGKFQDQSEMGTTYLTVTDGLDSTIYDTSFLIADSSFIKKSASTKSIQSLLKIKNTLNILPNSFSLKSIDKVLHKKDKKVEGTEFKQFL</sequence>
<feature type="compositionally biased region" description="Low complexity" evidence="1">
    <location>
        <begin position="197"/>
        <end position="214"/>
    </location>
</feature>
<dbReference type="RefSeq" id="XP_020049878.1">
    <property type="nucleotide sequence ID" value="XM_020195017.1"/>
</dbReference>
<accession>A0A1D2VPN2</accession>
<dbReference type="GeneID" id="30968653"/>
<feature type="compositionally biased region" description="Basic residues" evidence="1">
    <location>
        <begin position="65"/>
        <end position="83"/>
    </location>
</feature>
<dbReference type="AlphaFoldDB" id="A0A1D2VPN2"/>
<evidence type="ECO:0000313" key="3">
    <source>
        <dbReference type="Proteomes" id="UP000095038"/>
    </source>
</evidence>
<evidence type="ECO:0000313" key="2">
    <source>
        <dbReference type="EMBL" id="ODV63571.1"/>
    </source>
</evidence>
<feature type="compositionally biased region" description="Low complexity" evidence="1">
    <location>
        <begin position="84"/>
        <end position="94"/>
    </location>
</feature>